<dbReference type="NCBIfam" id="NF003589">
    <property type="entry name" value="PRK05254.1-2"/>
    <property type="match status" value="1"/>
</dbReference>
<comment type="function">
    <text evidence="2 11 13">Excises uracil residues from the DNA which can arise as a result of misincorporation of dUMP residues by DNA polymerase or due to deamination of cytosine.</text>
</comment>
<dbReference type="NCBIfam" id="NF003591">
    <property type="entry name" value="PRK05254.1-4"/>
    <property type="match status" value="1"/>
</dbReference>
<dbReference type="FunFam" id="3.40.470.10:FF:000008">
    <property type="entry name" value="Uracil-DNA glycosylase"/>
    <property type="match status" value="1"/>
</dbReference>
<evidence type="ECO:0000256" key="4">
    <source>
        <dbReference type="ARBA" id="ARBA00008184"/>
    </source>
</evidence>
<evidence type="ECO:0000256" key="10">
    <source>
        <dbReference type="ARBA" id="ARBA00023204"/>
    </source>
</evidence>
<organism evidence="15 16">
    <name type="scientific">Suicoccus acidiformans</name>
    <dbReference type="NCBI Taxonomy" id="2036206"/>
    <lineage>
        <taxon>Bacteria</taxon>
        <taxon>Bacillati</taxon>
        <taxon>Bacillota</taxon>
        <taxon>Bacilli</taxon>
        <taxon>Lactobacillales</taxon>
        <taxon>Aerococcaceae</taxon>
        <taxon>Suicoccus</taxon>
    </lineage>
</organism>
<dbReference type="PANTHER" id="PTHR11264:SF0">
    <property type="entry name" value="URACIL-DNA GLYCOSYLASE"/>
    <property type="match status" value="1"/>
</dbReference>
<dbReference type="CDD" id="cd10027">
    <property type="entry name" value="UDG-F1-like"/>
    <property type="match status" value="1"/>
</dbReference>
<dbReference type="Pfam" id="PF03167">
    <property type="entry name" value="UDG"/>
    <property type="match status" value="1"/>
</dbReference>
<dbReference type="PANTHER" id="PTHR11264">
    <property type="entry name" value="URACIL-DNA GLYCOSYLASE"/>
    <property type="match status" value="1"/>
</dbReference>
<evidence type="ECO:0000256" key="11">
    <source>
        <dbReference type="HAMAP-Rule" id="MF_00148"/>
    </source>
</evidence>
<keyword evidence="9 11" id="KW-0378">Hydrolase</keyword>
<evidence type="ECO:0000313" key="16">
    <source>
        <dbReference type="Proteomes" id="UP000263232"/>
    </source>
</evidence>
<evidence type="ECO:0000256" key="5">
    <source>
        <dbReference type="ARBA" id="ARBA00012030"/>
    </source>
</evidence>
<dbReference type="HAMAP" id="MF_00148">
    <property type="entry name" value="UDG"/>
    <property type="match status" value="1"/>
</dbReference>
<dbReference type="InterPro" id="IPR005122">
    <property type="entry name" value="Uracil-DNA_glycosylase-like"/>
</dbReference>
<feature type="active site" description="Proton acceptor" evidence="11 12">
    <location>
        <position position="66"/>
    </location>
</feature>
<keyword evidence="8 11" id="KW-0227">DNA damage</keyword>
<evidence type="ECO:0000259" key="14">
    <source>
        <dbReference type="SMART" id="SM00986"/>
    </source>
</evidence>
<feature type="domain" description="Uracil-DNA glycosylase-like" evidence="14">
    <location>
        <begin position="51"/>
        <end position="211"/>
    </location>
</feature>
<evidence type="ECO:0000256" key="3">
    <source>
        <dbReference type="ARBA" id="ARBA00004496"/>
    </source>
</evidence>
<gene>
    <name evidence="11" type="primary">ung</name>
    <name evidence="15" type="ORF">CL176_06020</name>
</gene>
<evidence type="ECO:0000256" key="2">
    <source>
        <dbReference type="ARBA" id="ARBA00002631"/>
    </source>
</evidence>
<comment type="catalytic activity">
    <reaction evidence="1 11 13">
        <text>Hydrolyzes single-stranded DNA or mismatched double-stranded DNA and polynucleotides, releasing free uracil.</text>
        <dbReference type="EC" id="3.2.2.27"/>
    </reaction>
</comment>
<dbReference type="InterPro" id="IPR002043">
    <property type="entry name" value="UDG_fam1"/>
</dbReference>
<dbReference type="GO" id="GO:0005737">
    <property type="term" value="C:cytoplasm"/>
    <property type="evidence" value="ECO:0007669"/>
    <property type="project" value="UniProtKB-SubCell"/>
</dbReference>
<comment type="subcellular location">
    <subcellularLocation>
        <location evidence="3 11">Cytoplasm</location>
    </subcellularLocation>
</comment>
<evidence type="ECO:0000256" key="8">
    <source>
        <dbReference type="ARBA" id="ARBA00022763"/>
    </source>
</evidence>
<dbReference type="AlphaFoldDB" id="A0A347WKH8"/>
<dbReference type="NCBIfam" id="TIGR00628">
    <property type="entry name" value="ung"/>
    <property type="match status" value="1"/>
</dbReference>
<reference evidence="15 16" key="1">
    <citation type="submission" date="2017-09" db="EMBL/GenBank/DDBJ databases">
        <title>Complete genome sequence of Oxytococcus suis strain ZY16052.</title>
        <authorList>
            <person name="Li F."/>
        </authorList>
    </citation>
    <scope>NUCLEOTIDE SEQUENCE [LARGE SCALE GENOMIC DNA]</scope>
    <source>
        <strain evidence="15 16">ZY16052</strain>
    </source>
</reference>
<accession>A0A347WKH8</accession>
<evidence type="ECO:0000256" key="6">
    <source>
        <dbReference type="ARBA" id="ARBA00018429"/>
    </source>
</evidence>
<dbReference type="Gene3D" id="3.40.470.10">
    <property type="entry name" value="Uracil-DNA glycosylase-like domain"/>
    <property type="match status" value="1"/>
</dbReference>
<evidence type="ECO:0000256" key="13">
    <source>
        <dbReference type="RuleBase" id="RU003780"/>
    </source>
</evidence>
<dbReference type="Proteomes" id="UP000263232">
    <property type="component" value="Chromosome"/>
</dbReference>
<keyword evidence="10 11" id="KW-0234">DNA repair</keyword>
<dbReference type="OrthoDB" id="9804372at2"/>
<dbReference type="GO" id="GO:0004844">
    <property type="term" value="F:uracil DNA N-glycosylase activity"/>
    <property type="evidence" value="ECO:0007669"/>
    <property type="project" value="UniProtKB-UniRule"/>
</dbReference>
<name>A0A347WKH8_9LACT</name>
<dbReference type="PROSITE" id="PS00130">
    <property type="entry name" value="U_DNA_GLYCOSYLASE"/>
    <property type="match status" value="1"/>
</dbReference>
<dbReference type="EMBL" id="CP023434">
    <property type="protein sequence ID" value="AXY25585.1"/>
    <property type="molecule type" value="Genomic_DNA"/>
</dbReference>
<dbReference type="SUPFAM" id="SSF52141">
    <property type="entry name" value="Uracil-DNA glycosylase-like"/>
    <property type="match status" value="1"/>
</dbReference>
<dbReference type="EC" id="3.2.2.27" evidence="5 11"/>
<dbReference type="SMART" id="SM00986">
    <property type="entry name" value="UDG"/>
    <property type="match status" value="1"/>
</dbReference>
<dbReference type="GO" id="GO:0097510">
    <property type="term" value="P:base-excision repair, AP site formation via deaminated base removal"/>
    <property type="evidence" value="ECO:0007669"/>
    <property type="project" value="TreeGrafter"/>
</dbReference>
<sequence>MLEWTLTESWRQALVPYFQSETWAHLTAFLEEEHRYHTIYPPQDKIFQALNLTDLTDIKVIILGQDPYHGPNQANGLAFSVSADQAIPPSLRNIYQELEADLGIPPASHGDLSAWARQGVLLLNAVLTVRAGQANSHQKQGWEVLTNEVIRRINERQDPVIFVLWGNAARKKAQMIDMNRHKVIESAHPSPLSAYRGFFGSKPFSQINAQLSQWGKEPIDWHIPND</sequence>
<protein>
    <recommendedName>
        <fullName evidence="6 11">Uracil-DNA glycosylase</fullName>
        <shortName evidence="11">UDG</shortName>
        <ecNumber evidence="5 11">3.2.2.27</ecNumber>
    </recommendedName>
</protein>
<dbReference type="InterPro" id="IPR036895">
    <property type="entry name" value="Uracil-DNA_glycosylase-like_sf"/>
</dbReference>
<keyword evidence="7 11" id="KW-0963">Cytoplasm</keyword>
<dbReference type="RefSeq" id="WP_118990487.1">
    <property type="nucleotide sequence ID" value="NZ_CP023434.1"/>
</dbReference>
<evidence type="ECO:0000256" key="12">
    <source>
        <dbReference type="PROSITE-ProRule" id="PRU10072"/>
    </source>
</evidence>
<comment type="similarity">
    <text evidence="4 11 13">Belongs to the uracil-DNA glycosylase (UDG) superfamily. UNG family.</text>
</comment>
<evidence type="ECO:0000313" key="15">
    <source>
        <dbReference type="EMBL" id="AXY25585.1"/>
    </source>
</evidence>
<dbReference type="SMART" id="SM00987">
    <property type="entry name" value="UreE_C"/>
    <property type="match status" value="1"/>
</dbReference>
<dbReference type="NCBIfam" id="NF003588">
    <property type="entry name" value="PRK05254.1-1"/>
    <property type="match status" value="1"/>
</dbReference>
<evidence type="ECO:0000256" key="9">
    <source>
        <dbReference type="ARBA" id="ARBA00022801"/>
    </source>
</evidence>
<dbReference type="NCBIfam" id="NF003592">
    <property type="entry name" value="PRK05254.1-5"/>
    <property type="match status" value="1"/>
</dbReference>
<dbReference type="InterPro" id="IPR018085">
    <property type="entry name" value="Ura-DNA_Glyclase_AS"/>
</dbReference>
<keyword evidence="16" id="KW-1185">Reference proteome</keyword>
<proteinExistence type="inferred from homology"/>
<evidence type="ECO:0000256" key="7">
    <source>
        <dbReference type="ARBA" id="ARBA00022490"/>
    </source>
</evidence>
<dbReference type="KEGG" id="abae:CL176_06020"/>
<evidence type="ECO:0000256" key="1">
    <source>
        <dbReference type="ARBA" id="ARBA00001400"/>
    </source>
</evidence>